<feature type="domain" description="THIF-type NAD/FAD binding fold" evidence="1">
    <location>
        <begin position="114"/>
        <end position="482"/>
    </location>
</feature>
<keyword evidence="3" id="KW-1185">Reference proteome</keyword>
<reference evidence="2" key="1">
    <citation type="submission" date="2022-10" db="EMBL/GenBank/DDBJ databases">
        <title>Algoriphagus sp. a novel bacteria isolate from halophytes salicornia europaea.</title>
        <authorList>
            <person name="Peng Y."/>
            <person name="Jiang L."/>
            <person name="Lee J."/>
        </authorList>
    </citation>
    <scope>NUCLEOTIDE SEQUENCE</scope>
    <source>
        <strain evidence="2">TR-M5</strain>
    </source>
</reference>
<dbReference type="PANTHER" id="PTHR43267:SF3">
    <property type="entry name" value="THIF PROTEIN"/>
    <property type="match status" value="1"/>
</dbReference>
<dbReference type="EMBL" id="CP110226">
    <property type="protein sequence ID" value="UZD22561.1"/>
    <property type="molecule type" value="Genomic_DNA"/>
</dbReference>
<dbReference type="PANTHER" id="PTHR43267">
    <property type="entry name" value="TRNA THREONYLCARBAMOYLADENOSINE DEHYDRATASE"/>
    <property type="match status" value="1"/>
</dbReference>
<accession>A0ABY6MIR9</accession>
<dbReference type="Gene3D" id="3.40.50.720">
    <property type="entry name" value="NAD(P)-binding Rossmann-like Domain"/>
    <property type="match status" value="1"/>
</dbReference>
<evidence type="ECO:0000313" key="2">
    <source>
        <dbReference type="EMBL" id="UZD22561.1"/>
    </source>
</evidence>
<gene>
    <name evidence="2" type="ORF">OM944_18150</name>
</gene>
<organism evidence="2 3">
    <name type="scientific">Algoriphagus halophytocola</name>
    <dbReference type="NCBI Taxonomy" id="2991499"/>
    <lineage>
        <taxon>Bacteria</taxon>
        <taxon>Pseudomonadati</taxon>
        <taxon>Bacteroidota</taxon>
        <taxon>Cytophagia</taxon>
        <taxon>Cytophagales</taxon>
        <taxon>Cyclobacteriaceae</taxon>
        <taxon>Algoriphagus</taxon>
    </lineage>
</organism>
<dbReference type="Proteomes" id="UP001163156">
    <property type="component" value="Chromosome"/>
</dbReference>
<dbReference type="CDD" id="cd01483">
    <property type="entry name" value="E1_enzyme_family"/>
    <property type="match status" value="1"/>
</dbReference>
<sequence>MVITKKYDPINQYYPVIFSMEESSDISAANELLASGNIRMMDELDNQVLELIKAQSPSQDFKSDELREKLSDFWDTNDRETYGNWVYYPWKFCMVRLLPEEDFITVRTQRNKYKITQAEQDALRKKKIGIIGLSVGQSIAFSIALERSCGELRLADFDHLELGNMNRIKAGVTDLGVEKVVIAAREISEIDPYLKLKVYREGISEENIAEFLAGEHPLDLLIDECDSLNIKILAREKARSFGIPVLMETSDRGMLDVERFDLQPHRPVFHGLVGDLSYASLSNLPEKQKVPMALKITGIKTVSTRMKVSLLEVKQTIASWPQLASAVYLGGATVAHASRKLLLGEEVASGRYFVDLDELLQPQRDPVLGNLQAEDKTEADFAKFLPKTGEVSDYKLSQAELVELLSKVNTAPSGGNCQPWKWIFDQKGVLHLMHDKSRSISLLDFKGTGSLIAFGAALEILRIVSAEMGLEVSVIKRIKEFDETLIASVLFHSRKSQAISVSNADLAEGIGLRCTNRKNAERVILGDEVFAQLKAYAVQDGLTLEICQSAEELRELATVLGGMDRLRILHDQGYKDFINEIRWTEEEAIETKDGIDLETLEMGNAERAALNLVRDPGTVEFFRKNDLGYGLSKISDQTTLTSSAVMMLQGDFSPEGYLRAGSSLQKIWTRANLQGYSIQPVSASLFIFHRVENEEDSGFTSAEKSLVLHYKKKLNKVFTINAKRKELFMVRINKAEETSKRSFRKDVSDSLIIL</sequence>
<evidence type="ECO:0000259" key="1">
    <source>
        <dbReference type="Pfam" id="PF00899"/>
    </source>
</evidence>
<protein>
    <submittedName>
        <fullName evidence="2">Rv1355c family protein</fullName>
    </submittedName>
</protein>
<dbReference type="SUPFAM" id="SSF55469">
    <property type="entry name" value="FMN-dependent nitroreductase-like"/>
    <property type="match status" value="1"/>
</dbReference>
<dbReference type="SUPFAM" id="SSF69572">
    <property type="entry name" value="Activating enzymes of the ubiquitin-like proteins"/>
    <property type="match status" value="1"/>
</dbReference>
<dbReference type="NCBIfam" id="NF005901">
    <property type="entry name" value="PRK07877.1"/>
    <property type="match status" value="1"/>
</dbReference>
<dbReference type="InterPro" id="IPR000415">
    <property type="entry name" value="Nitroreductase-like"/>
</dbReference>
<dbReference type="InterPro" id="IPR035985">
    <property type="entry name" value="Ubiquitin-activating_enz"/>
</dbReference>
<dbReference type="InterPro" id="IPR000594">
    <property type="entry name" value="ThiF_NAD_FAD-bd"/>
</dbReference>
<dbReference type="Pfam" id="PF00899">
    <property type="entry name" value="ThiF"/>
    <property type="match status" value="1"/>
</dbReference>
<evidence type="ECO:0000313" key="3">
    <source>
        <dbReference type="Proteomes" id="UP001163156"/>
    </source>
</evidence>
<proteinExistence type="predicted"/>
<dbReference type="Gene3D" id="3.40.109.10">
    <property type="entry name" value="NADH Oxidase"/>
    <property type="match status" value="1"/>
</dbReference>
<name>A0ABY6MIR9_9BACT</name>
<dbReference type="InterPro" id="IPR045886">
    <property type="entry name" value="ThiF/MoeB/HesA"/>
</dbReference>
<dbReference type="RefSeq" id="WP_264809078.1">
    <property type="nucleotide sequence ID" value="NZ_CP110226.1"/>
</dbReference>